<reference evidence="2" key="1">
    <citation type="submission" date="2020-04" db="EMBL/GenBank/DDBJ databases">
        <title>Genomes of microviruses in a sewage oxidation pond.</title>
        <authorList>
            <person name="Schreck J."/>
            <person name="Kraberger S."/>
            <person name="Scotch M."/>
            <person name="Halden R.U."/>
            <person name="Varsani A."/>
        </authorList>
    </citation>
    <scope>NUCLEOTIDE SEQUENCE</scope>
    <source>
        <strain evidence="2">6424_312</strain>
    </source>
</reference>
<accession>A0A858NGC5</accession>
<feature type="region of interest" description="Disordered" evidence="1">
    <location>
        <begin position="1"/>
        <end position="33"/>
    </location>
</feature>
<sequence length="297" mass="34252">MAYRRPTYRRTRRSTRRYAPRKTYSTRRSRPTYRRTYRKRRVMSTRRVLNITTTKKRDIMASYTNVVIPRNDGNTTYTADAALLQAYTGTTKNVYSFLWCATARSSTTSPEETDRNDSRTYMRGLKERIEIQTSSGAPWQWRRICFSKKGSFYPVSTTFAPYYFTSNGYTRTVNQVPTGYLATELFDGGQNKDWLDLMSARTNRRLITVHYDKTISLQSGNASGVLQVFNRWHPMNKTLLYQEEESGGDTSGAVYATQGRIGMGDYYVVDIFQSGGGATATDQLSFMPQATLFWHEK</sequence>
<evidence type="ECO:0000256" key="1">
    <source>
        <dbReference type="SAM" id="MobiDB-lite"/>
    </source>
</evidence>
<evidence type="ECO:0000313" key="2">
    <source>
        <dbReference type="EMBL" id="QJB18703.1"/>
    </source>
</evidence>
<organism evidence="2">
    <name type="scientific">Genomoviridae sp</name>
    <dbReference type="NCBI Taxonomy" id="2202565"/>
    <lineage>
        <taxon>Viruses</taxon>
        <taxon>Monodnaviria</taxon>
        <taxon>Shotokuvirae</taxon>
        <taxon>Cressdnaviricota</taxon>
        <taxon>Repensiviricetes</taxon>
        <taxon>Geplafuvirales</taxon>
        <taxon>Genomoviridae</taxon>
    </lineage>
</organism>
<proteinExistence type="predicted"/>
<name>A0A858NGC5_9VIRU</name>
<dbReference type="EMBL" id="MT309895">
    <property type="protein sequence ID" value="QJB18703.1"/>
    <property type="molecule type" value="Genomic_DNA"/>
</dbReference>
<protein>
    <submittedName>
        <fullName evidence="2">Capsid protein</fullName>
    </submittedName>
</protein>